<feature type="region of interest" description="Disordered" evidence="1">
    <location>
        <begin position="254"/>
        <end position="325"/>
    </location>
</feature>
<keyword evidence="2" id="KW-0472">Membrane</keyword>
<dbReference type="Proteomes" id="UP001149090">
    <property type="component" value="Unassembled WGS sequence"/>
</dbReference>
<feature type="transmembrane region" description="Helical" evidence="2">
    <location>
        <begin position="6"/>
        <end position="24"/>
    </location>
</feature>
<keyword evidence="2" id="KW-0812">Transmembrane</keyword>
<keyword evidence="2" id="KW-1133">Transmembrane helix</keyword>
<feature type="compositionally biased region" description="Polar residues" evidence="1">
    <location>
        <begin position="316"/>
        <end position="325"/>
    </location>
</feature>
<dbReference type="AlphaFoldDB" id="A0A9Q0LS64"/>
<evidence type="ECO:0000256" key="1">
    <source>
        <dbReference type="SAM" id="MobiDB-lite"/>
    </source>
</evidence>
<keyword evidence="4" id="KW-1185">Reference proteome</keyword>
<proteinExistence type="predicted"/>
<feature type="region of interest" description="Disordered" evidence="1">
    <location>
        <begin position="193"/>
        <end position="239"/>
    </location>
</feature>
<feature type="compositionally biased region" description="Basic and acidic residues" evidence="1">
    <location>
        <begin position="260"/>
        <end position="271"/>
    </location>
</feature>
<comment type="caution">
    <text evidence="3">The sequence shown here is derived from an EMBL/GenBank/DDBJ whole genome shotgun (WGS) entry which is preliminary data.</text>
</comment>
<name>A0A9Q0LS64_ANAIG</name>
<sequence>MSGIVAALCVSFCFMLAGFIWLGVDQAYLSHFKKTDCKVVDKYLDYIVFQSSTTNCTGYDTLNYQSNFQVTYKVDGTNYEELSCYFGQECRVSKGKSCKVKRCTGIRKNGVCRKYISLKKDFYEKYDSNITYDCWYWKDDPRFSTLRLPRPSYAWSLFFWIPAALICFPFIFAGISSAVGGCSCSKKSHRYDYRPRTYNPPPPKTNVEEPKSITLSPTLDPPPPKDLSRSSDSLSSDIQQEIKAYEDRVKKEQAAMGATKQDEIQMTDQKDIQINYDFSPQDNYSYDPNQQNDYSNQPGPINYNIGNDSGPIDFDPNSNQGNQEF</sequence>
<evidence type="ECO:0008006" key="5">
    <source>
        <dbReference type="Google" id="ProtNLM"/>
    </source>
</evidence>
<feature type="compositionally biased region" description="Polar residues" evidence="1">
    <location>
        <begin position="276"/>
        <end position="307"/>
    </location>
</feature>
<evidence type="ECO:0000313" key="4">
    <source>
        <dbReference type="Proteomes" id="UP001149090"/>
    </source>
</evidence>
<evidence type="ECO:0000256" key="2">
    <source>
        <dbReference type="SAM" id="Phobius"/>
    </source>
</evidence>
<feature type="transmembrane region" description="Helical" evidence="2">
    <location>
        <begin position="157"/>
        <end position="179"/>
    </location>
</feature>
<reference evidence="3" key="1">
    <citation type="submission" date="2022-10" db="EMBL/GenBank/DDBJ databases">
        <title>Novel sulphate-reducing endosymbionts in the free-living metamonad Anaeramoeba.</title>
        <authorList>
            <person name="Jerlstrom-Hultqvist J."/>
            <person name="Cepicka I."/>
            <person name="Gallot-Lavallee L."/>
            <person name="Salas-Leiva D."/>
            <person name="Curtis B.A."/>
            <person name="Zahonova K."/>
            <person name="Pipaliya S."/>
            <person name="Dacks J."/>
            <person name="Roger A.J."/>
        </authorList>
    </citation>
    <scope>NUCLEOTIDE SEQUENCE</scope>
    <source>
        <strain evidence="3">BMAN</strain>
    </source>
</reference>
<evidence type="ECO:0000313" key="3">
    <source>
        <dbReference type="EMBL" id="KAJ5077554.1"/>
    </source>
</evidence>
<protein>
    <recommendedName>
        <fullName evidence="5">Transmembrane protein</fullName>
    </recommendedName>
</protein>
<accession>A0A9Q0LS64</accession>
<organism evidence="3 4">
    <name type="scientific">Anaeramoeba ignava</name>
    <name type="common">Anaerobic marine amoeba</name>
    <dbReference type="NCBI Taxonomy" id="1746090"/>
    <lineage>
        <taxon>Eukaryota</taxon>
        <taxon>Metamonada</taxon>
        <taxon>Anaeramoebidae</taxon>
        <taxon>Anaeramoeba</taxon>
    </lineage>
</organism>
<dbReference type="EMBL" id="JAPDFW010000057">
    <property type="protein sequence ID" value="KAJ5077554.1"/>
    <property type="molecule type" value="Genomic_DNA"/>
</dbReference>
<gene>
    <name evidence="3" type="ORF">M0811_05653</name>
</gene>